<proteinExistence type="predicted"/>
<dbReference type="Pfam" id="PF12585">
    <property type="entry name" value="DUF3759"/>
    <property type="match status" value="1"/>
</dbReference>
<dbReference type="AlphaFoldDB" id="A0A139AU59"/>
<dbReference type="OrthoDB" id="2170809at2759"/>
<organism evidence="1 2">
    <name type="scientific">Gonapodya prolifera (strain JEL478)</name>
    <name type="common">Monoblepharis prolifera</name>
    <dbReference type="NCBI Taxonomy" id="1344416"/>
    <lineage>
        <taxon>Eukaryota</taxon>
        <taxon>Fungi</taxon>
        <taxon>Fungi incertae sedis</taxon>
        <taxon>Chytridiomycota</taxon>
        <taxon>Chytridiomycota incertae sedis</taxon>
        <taxon>Monoblepharidomycetes</taxon>
        <taxon>Monoblepharidales</taxon>
        <taxon>Gonapodyaceae</taxon>
        <taxon>Gonapodya</taxon>
    </lineage>
</organism>
<accession>A0A139AU59</accession>
<protein>
    <submittedName>
        <fullName evidence="1">Uncharacterized protein</fullName>
    </submittedName>
</protein>
<reference evidence="1 2" key="1">
    <citation type="journal article" date="2015" name="Genome Biol. Evol.">
        <title>Phylogenomic analyses indicate that early fungi evolved digesting cell walls of algal ancestors of land plants.</title>
        <authorList>
            <person name="Chang Y."/>
            <person name="Wang S."/>
            <person name="Sekimoto S."/>
            <person name="Aerts A.L."/>
            <person name="Choi C."/>
            <person name="Clum A."/>
            <person name="LaButti K.M."/>
            <person name="Lindquist E.A."/>
            <person name="Yee Ngan C."/>
            <person name="Ohm R.A."/>
            <person name="Salamov A.A."/>
            <person name="Grigoriev I.V."/>
            <person name="Spatafora J.W."/>
            <person name="Berbee M.L."/>
        </authorList>
    </citation>
    <scope>NUCLEOTIDE SEQUENCE [LARGE SCALE GENOMIC DNA]</scope>
    <source>
        <strain evidence="1 2">JEL478</strain>
    </source>
</reference>
<name>A0A139AU59_GONPJ</name>
<evidence type="ECO:0000313" key="2">
    <source>
        <dbReference type="Proteomes" id="UP000070544"/>
    </source>
</evidence>
<gene>
    <name evidence="1" type="ORF">M427DRAFT_52480</name>
</gene>
<dbReference type="EMBL" id="KQ965736">
    <property type="protein sequence ID" value="KXS20234.1"/>
    <property type="molecule type" value="Genomic_DNA"/>
</dbReference>
<dbReference type="InterPro" id="IPR022234">
    <property type="entry name" value="DUF3759"/>
</dbReference>
<evidence type="ECO:0000313" key="1">
    <source>
        <dbReference type="EMBL" id="KXS20234.1"/>
    </source>
</evidence>
<keyword evidence="2" id="KW-1185">Reference proteome</keyword>
<dbReference type="Proteomes" id="UP000070544">
    <property type="component" value="Unassembled WGS sequence"/>
</dbReference>
<sequence length="87" mass="9349">MSASFLIDAISGGAGALAYKEYEKRREAQGLPPAHHQGAKEVLSAIVSAEVAKHVQSYEAQHGAQQEEDIKRLEEAVMAKVQGMSRG</sequence>